<evidence type="ECO:0000259" key="2">
    <source>
        <dbReference type="Pfam" id="PF03457"/>
    </source>
</evidence>
<feature type="region of interest" description="Disordered" evidence="1">
    <location>
        <begin position="84"/>
        <end position="114"/>
    </location>
</feature>
<dbReference type="Proteomes" id="UP001295423">
    <property type="component" value="Unassembled WGS sequence"/>
</dbReference>
<gene>
    <name evidence="3" type="ORF">CYCCA115_LOCUS4558</name>
</gene>
<name>A0AAD2FFT0_9STRA</name>
<accession>A0AAD2FFT0</accession>
<evidence type="ECO:0000313" key="4">
    <source>
        <dbReference type="Proteomes" id="UP001295423"/>
    </source>
</evidence>
<feature type="domain" description="Helicase-associated" evidence="2">
    <location>
        <begin position="360"/>
        <end position="418"/>
    </location>
</feature>
<feature type="compositionally biased region" description="Low complexity" evidence="1">
    <location>
        <begin position="165"/>
        <end position="186"/>
    </location>
</feature>
<dbReference type="Pfam" id="PF03457">
    <property type="entry name" value="HA"/>
    <property type="match status" value="2"/>
</dbReference>
<keyword evidence="4" id="KW-1185">Reference proteome</keyword>
<feature type="compositionally biased region" description="Low complexity" evidence="1">
    <location>
        <begin position="194"/>
        <end position="216"/>
    </location>
</feature>
<comment type="caution">
    <text evidence="3">The sequence shown here is derived from an EMBL/GenBank/DDBJ whole genome shotgun (WGS) entry which is preliminary data.</text>
</comment>
<dbReference type="Gene3D" id="6.10.140.530">
    <property type="match status" value="2"/>
</dbReference>
<feature type="domain" description="Helicase-associated" evidence="2">
    <location>
        <begin position="279"/>
        <end position="341"/>
    </location>
</feature>
<evidence type="ECO:0000313" key="3">
    <source>
        <dbReference type="EMBL" id="CAJ1935222.1"/>
    </source>
</evidence>
<proteinExistence type="predicted"/>
<feature type="compositionally biased region" description="Polar residues" evidence="1">
    <location>
        <begin position="241"/>
        <end position="257"/>
    </location>
</feature>
<dbReference type="PANTHER" id="PTHR33418">
    <property type="entry name" value="HELICASE-ASSOCIATED"/>
    <property type="match status" value="1"/>
</dbReference>
<reference evidence="3" key="1">
    <citation type="submission" date="2023-08" db="EMBL/GenBank/DDBJ databases">
        <authorList>
            <person name="Audoor S."/>
            <person name="Bilcke G."/>
        </authorList>
    </citation>
    <scope>NUCLEOTIDE SEQUENCE</scope>
</reference>
<dbReference type="PANTHER" id="PTHR33418:SF1">
    <property type="entry name" value="HELICASE-ASSOCIATED DOMAIN-CONTAINING PROTEIN"/>
    <property type="match status" value="1"/>
</dbReference>
<dbReference type="AlphaFoldDB" id="A0AAD2FFT0"/>
<feature type="region of interest" description="Disordered" evidence="1">
    <location>
        <begin position="165"/>
        <end position="257"/>
    </location>
</feature>
<sequence length="428" mass="48098">MMEGTNQGNERPQQPLHALDALNSMYNSAQQQPLLAGYLNQASNTHPQQLQLQLLQSFLQQQQQQQQQQQHQQQIQQPIQNPLQQLSQQTTTRSLNFDSVRPATNGVSPTSLDDFNSDLQSQLLFGLANQPSSNQNNALRVALEKQNILDRARALNEIEIRRALGQEQQSQSQGQASQGPPQNSSSFQHIPQDGSGSSQSQHMPSSLGSNDSDSSGQYIQVDSGTRTMSPISDEANRSDDSANGNRTQSVSDRTQSVCAPLHFAAGEEGGNVRDLRMVQDSTWESRFRDLVQFKQEYGHCNVPRRYKGNPKLGVWVCSVRQQMARGTLNKAKMERLNEVGFQWRITVIKGGQINPQIAKSDQWLENFQNLSSIKERTGKCSVPASDRKLCKWIDRQRREMNKGKLPMEKQEKLNSIGFEWKPASVSVE</sequence>
<dbReference type="InterPro" id="IPR005114">
    <property type="entry name" value="Helicase_assoc"/>
</dbReference>
<organism evidence="3 4">
    <name type="scientific">Cylindrotheca closterium</name>
    <dbReference type="NCBI Taxonomy" id="2856"/>
    <lineage>
        <taxon>Eukaryota</taxon>
        <taxon>Sar</taxon>
        <taxon>Stramenopiles</taxon>
        <taxon>Ochrophyta</taxon>
        <taxon>Bacillariophyta</taxon>
        <taxon>Bacillariophyceae</taxon>
        <taxon>Bacillariophycidae</taxon>
        <taxon>Bacillariales</taxon>
        <taxon>Bacillariaceae</taxon>
        <taxon>Cylindrotheca</taxon>
    </lineage>
</organism>
<feature type="compositionally biased region" description="Polar residues" evidence="1">
    <location>
        <begin position="217"/>
        <end position="230"/>
    </location>
</feature>
<dbReference type="EMBL" id="CAKOGP040000446">
    <property type="protein sequence ID" value="CAJ1935222.1"/>
    <property type="molecule type" value="Genomic_DNA"/>
</dbReference>
<evidence type="ECO:0000256" key="1">
    <source>
        <dbReference type="SAM" id="MobiDB-lite"/>
    </source>
</evidence>
<feature type="compositionally biased region" description="Polar residues" evidence="1">
    <location>
        <begin position="105"/>
        <end position="114"/>
    </location>
</feature>
<protein>
    <recommendedName>
        <fullName evidence="2">Helicase-associated domain-containing protein</fullName>
    </recommendedName>
</protein>